<dbReference type="Gene3D" id="1.10.720.40">
    <property type="match status" value="2"/>
</dbReference>
<reference evidence="10" key="3">
    <citation type="submission" date="2025-09" db="UniProtKB">
        <authorList>
            <consortium name="Ensembl"/>
        </authorList>
    </citation>
    <scope>IDENTIFICATION</scope>
</reference>
<dbReference type="GO" id="GO:0003677">
    <property type="term" value="F:DNA binding"/>
    <property type="evidence" value="ECO:0007669"/>
    <property type="project" value="UniProtKB-KW"/>
</dbReference>
<dbReference type="GeneTree" id="ENSGT00940000154098"/>
<gene>
    <name evidence="10" type="primary">lemd1</name>
</gene>
<feature type="compositionally biased region" description="Basic and acidic residues" evidence="6">
    <location>
        <begin position="169"/>
        <end position="178"/>
    </location>
</feature>
<feature type="domain" description="LEM" evidence="8">
    <location>
        <begin position="75"/>
        <end position="119"/>
    </location>
</feature>
<evidence type="ECO:0000256" key="4">
    <source>
        <dbReference type="ARBA" id="ARBA00022990"/>
    </source>
</evidence>
<evidence type="ECO:0000256" key="2">
    <source>
        <dbReference type="ARBA" id="ARBA00022481"/>
    </source>
</evidence>
<evidence type="ECO:0000256" key="7">
    <source>
        <dbReference type="SAM" id="Phobius"/>
    </source>
</evidence>
<dbReference type="SMART" id="SM01261">
    <property type="entry name" value="Thymopoietin"/>
    <property type="match status" value="1"/>
</dbReference>
<dbReference type="FunFam" id="1.10.720.40:FF:000001">
    <property type="entry name" value="LEM domain containing 2, isoform CRA_a"/>
    <property type="match status" value="2"/>
</dbReference>
<evidence type="ECO:0000313" key="10">
    <source>
        <dbReference type="Ensembl" id="ENSGMOP00000040422.1"/>
    </source>
</evidence>
<keyword evidence="2" id="KW-0488">Methylation</keyword>
<dbReference type="InterPro" id="IPR051656">
    <property type="entry name" value="LEM_domain"/>
</dbReference>
<accession>A0A8C5B3F2</accession>
<dbReference type="AlphaFoldDB" id="A0A8C5B3F2"/>
<evidence type="ECO:0000256" key="1">
    <source>
        <dbReference type="ARBA" id="ARBA00007744"/>
    </source>
</evidence>
<evidence type="ECO:0000256" key="6">
    <source>
        <dbReference type="SAM" id="MobiDB-lite"/>
    </source>
</evidence>
<dbReference type="PANTHER" id="PTHR12019:SF22">
    <property type="entry name" value="LAMINA-ASSOCIATED POLYPEPTIDE 2, ISOFORMS BETA_GAMMA"/>
    <property type="match status" value="1"/>
</dbReference>
<dbReference type="PANTHER" id="PTHR12019">
    <property type="entry name" value="LAMINA-ASSOCIATED POLYPEPTIDE THYMOPOIETIN"/>
    <property type="match status" value="1"/>
</dbReference>
<evidence type="ECO:0000256" key="5">
    <source>
        <dbReference type="ARBA" id="ARBA00023125"/>
    </source>
</evidence>
<comment type="similarity">
    <text evidence="1">Belongs to the LEM family.</text>
</comment>
<evidence type="ECO:0000256" key="3">
    <source>
        <dbReference type="ARBA" id="ARBA00022553"/>
    </source>
</evidence>
<dbReference type="InterPro" id="IPR003887">
    <property type="entry name" value="LEM_dom"/>
</dbReference>
<evidence type="ECO:0000259" key="8">
    <source>
        <dbReference type="PROSITE" id="PS50954"/>
    </source>
</evidence>
<dbReference type="CDD" id="cd12940">
    <property type="entry name" value="LEM_LAP2_LEMD1"/>
    <property type="match status" value="1"/>
</dbReference>
<dbReference type="Proteomes" id="UP000694546">
    <property type="component" value="Chromosome 1"/>
</dbReference>
<feature type="region of interest" description="Disordered" evidence="6">
    <location>
        <begin position="119"/>
        <end position="184"/>
    </location>
</feature>
<dbReference type="SUPFAM" id="SSF63451">
    <property type="entry name" value="LEM domain"/>
    <property type="match status" value="2"/>
</dbReference>
<dbReference type="PROSITE" id="PS50954">
    <property type="entry name" value="LEM"/>
    <property type="match status" value="1"/>
</dbReference>
<dbReference type="Ensembl" id="ENSGMOT00000076664.1">
    <property type="protein sequence ID" value="ENSGMOP00000040422.1"/>
    <property type="gene ID" value="ENSGMOG00000036476.1"/>
</dbReference>
<keyword evidence="3" id="KW-0597">Phosphoprotein</keyword>
<reference evidence="10" key="1">
    <citation type="submission" date="2019-07" db="EMBL/GenBank/DDBJ databases">
        <authorList>
            <consortium name="Wellcome Sanger Institute Data Sharing"/>
        </authorList>
    </citation>
    <scope>NUCLEOTIDE SEQUENCE [LARGE SCALE GENOMIC DNA]</scope>
</reference>
<dbReference type="PROSITE" id="PS50955">
    <property type="entry name" value="LEM_LIKE"/>
    <property type="match status" value="1"/>
</dbReference>
<evidence type="ECO:0000313" key="11">
    <source>
        <dbReference type="Proteomes" id="UP000694546"/>
    </source>
</evidence>
<organism evidence="10 11">
    <name type="scientific">Gadus morhua</name>
    <name type="common">Atlantic cod</name>
    <dbReference type="NCBI Taxonomy" id="8049"/>
    <lineage>
        <taxon>Eukaryota</taxon>
        <taxon>Metazoa</taxon>
        <taxon>Chordata</taxon>
        <taxon>Craniata</taxon>
        <taxon>Vertebrata</taxon>
        <taxon>Euteleostomi</taxon>
        <taxon>Actinopterygii</taxon>
        <taxon>Neopterygii</taxon>
        <taxon>Teleostei</taxon>
        <taxon>Neoteleostei</taxon>
        <taxon>Acanthomorphata</taxon>
        <taxon>Zeiogadaria</taxon>
        <taxon>Gadariae</taxon>
        <taxon>Gadiformes</taxon>
        <taxon>Gadoidei</taxon>
        <taxon>Gadidae</taxon>
        <taxon>Gadus</taxon>
    </lineage>
</organism>
<keyword evidence="5" id="KW-0238">DNA-binding</keyword>
<dbReference type="InterPro" id="IPR013146">
    <property type="entry name" value="LEM-like_dom"/>
</dbReference>
<keyword evidence="7" id="KW-0472">Membrane</keyword>
<feature type="compositionally biased region" description="Acidic residues" evidence="6">
    <location>
        <begin position="137"/>
        <end position="153"/>
    </location>
</feature>
<keyword evidence="7" id="KW-0812">Transmembrane</keyword>
<evidence type="ECO:0008006" key="12">
    <source>
        <dbReference type="Google" id="ProtNLM"/>
    </source>
</evidence>
<proteinExistence type="inferred from homology"/>
<feature type="transmembrane region" description="Helical" evidence="7">
    <location>
        <begin position="266"/>
        <end position="287"/>
    </location>
</feature>
<dbReference type="Pfam" id="PF03020">
    <property type="entry name" value="LEM"/>
    <property type="match status" value="1"/>
</dbReference>
<dbReference type="Pfam" id="PF08198">
    <property type="entry name" value="Thymopoietin"/>
    <property type="match status" value="1"/>
</dbReference>
<dbReference type="SMART" id="SM00540">
    <property type="entry name" value="LEM"/>
    <property type="match status" value="1"/>
</dbReference>
<reference evidence="10" key="2">
    <citation type="submission" date="2025-08" db="UniProtKB">
        <authorList>
            <consortium name="Ensembl"/>
        </authorList>
    </citation>
    <scope>IDENTIFICATION</scope>
</reference>
<dbReference type="GO" id="GO:0005635">
    <property type="term" value="C:nuclear envelope"/>
    <property type="evidence" value="ECO:0007669"/>
    <property type="project" value="UniProtKB-ARBA"/>
</dbReference>
<evidence type="ECO:0000259" key="9">
    <source>
        <dbReference type="PROSITE" id="PS50955"/>
    </source>
</evidence>
<keyword evidence="4" id="KW-0007">Acetylation</keyword>
<keyword evidence="11" id="KW-1185">Reference proteome</keyword>
<name>A0A8C5B3F2_GADMO</name>
<dbReference type="InterPro" id="IPR011015">
    <property type="entry name" value="LEM/LEM-like_dom_sf"/>
</dbReference>
<feature type="region of interest" description="Disordered" evidence="6">
    <location>
        <begin position="310"/>
        <end position="329"/>
    </location>
</feature>
<feature type="domain" description="LEM-like" evidence="9">
    <location>
        <begin position="5"/>
        <end position="48"/>
    </location>
</feature>
<keyword evidence="7" id="KW-1133">Transmembrane helix</keyword>
<sequence>MPVFEEDPAQLSKSRLKSDLVAHNVTLPTEKSKKDVYVGLYLKHIDAKNAADFSSDEEDQVVEDTPEEKPSAVDMLDVNGLTDDELKASLLKHGLNAGPIVASTRALYERRLLKILQSNMPSEPTVNGAGDTNAYSDSEEEGDEEGQDEDSDSNDSRQEDILTLELSPENDKQPEQPKWELCTPKNESAYYTPNASYKQTVKEGLTVVPTRLYPPAVPIPTGITATCRRPIKGAAGRPVLYKYPEAPPTSATTLERREVDARLVPVYAQVLVFLAIACLLYLVYACMEENPYHPLLPLLDGLSEALESQEEGPVGLAHPGDPADTPVDL</sequence>
<protein>
    <recommendedName>
        <fullName evidence="12">Lamina-associated polypeptide 2</fullName>
    </recommendedName>
</protein>